<evidence type="ECO:0000313" key="3">
    <source>
        <dbReference type="Proteomes" id="UP000198919"/>
    </source>
</evidence>
<organism evidence="2 3">
    <name type="scientific">Xenorhabdus mauleonii</name>
    <dbReference type="NCBI Taxonomy" id="351675"/>
    <lineage>
        <taxon>Bacteria</taxon>
        <taxon>Pseudomonadati</taxon>
        <taxon>Pseudomonadota</taxon>
        <taxon>Gammaproteobacteria</taxon>
        <taxon>Enterobacterales</taxon>
        <taxon>Morganellaceae</taxon>
        <taxon>Xenorhabdus</taxon>
    </lineage>
</organism>
<proteinExistence type="predicted"/>
<evidence type="ECO:0000313" key="4">
    <source>
        <dbReference type="Proteomes" id="UP000224607"/>
    </source>
</evidence>
<dbReference type="Proteomes" id="UP000198919">
    <property type="component" value="Unassembled WGS sequence"/>
</dbReference>
<accession>A0A1I3V1V1</accession>
<reference evidence="2" key="1">
    <citation type="submission" date="2016-10" db="EMBL/GenBank/DDBJ databases">
        <authorList>
            <person name="de Groot N.N."/>
        </authorList>
    </citation>
    <scope>NUCLEOTIDE SEQUENCE [LARGE SCALE GENOMIC DNA]</scope>
    <source>
        <strain evidence="2">DSM 17908</strain>
    </source>
</reference>
<evidence type="ECO:0000313" key="1">
    <source>
        <dbReference type="EMBL" id="PHM37594.1"/>
    </source>
</evidence>
<name>A0A1I3V1V1_9GAMM</name>
<dbReference type="AlphaFoldDB" id="A0A1I3V1V1"/>
<keyword evidence="4" id="KW-1185">Reference proteome</keyword>
<gene>
    <name evidence="2" type="ORF">SAMN05421680_11916</name>
    <name evidence="1" type="ORF">Xmau_03811</name>
</gene>
<dbReference type="EMBL" id="FORG01000019">
    <property type="protein sequence ID" value="SFJ89215.1"/>
    <property type="molecule type" value="Genomic_DNA"/>
</dbReference>
<protein>
    <submittedName>
        <fullName evidence="2">Uncharacterized protein</fullName>
    </submittedName>
</protein>
<dbReference type="Proteomes" id="UP000224607">
    <property type="component" value="Unassembled WGS sequence"/>
</dbReference>
<dbReference type="RefSeq" id="WP_092512742.1">
    <property type="nucleotide sequence ID" value="NZ_CAWNQB010000013.1"/>
</dbReference>
<sequence length="203" mass="23858">MNNHETYSTIVVPIRIIGDISLRLAEIAIKEGEKASCYDALDIRKYTFFINGTLSLELFFKSFSAKRKHHPSHFNIIKNENLSQISEDEYNNTNIPAISFLHSKIEIPKKLQSHDLEKLFLSIPEKHRKEFLKHVYEKSRKIKNEEHFMKYISSIKNYFIKKRYPFEHFQLGSPEDSSKINDLISILKGLIAFIKENPDNRTN</sequence>
<dbReference type="SUPFAM" id="SSF101447">
    <property type="entry name" value="Formin homology 2 domain (FH2 domain)"/>
    <property type="match status" value="1"/>
</dbReference>
<reference evidence="3" key="2">
    <citation type="submission" date="2016-10" db="EMBL/GenBank/DDBJ databases">
        <authorList>
            <person name="Varghese N."/>
            <person name="Submissions S."/>
        </authorList>
    </citation>
    <scope>NUCLEOTIDE SEQUENCE [LARGE SCALE GENOMIC DNA]</scope>
    <source>
        <strain evidence="3">DSM 17908</strain>
    </source>
</reference>
<reference evidence="1 4" key="3">
    <citation type="journal article" date="2017" name="Nat. Microbiol.">
        <title>Natural product diversity associated with the nematode symbionts Photorhabdus and Xenorhabdus.</title>
        <authorList>
            <person name="Tobias N.J."/>
            <person name="Wolff H."/>
            <person name="Djahanschiri B."/>
            <person name="Grundmann F."/>
            <person name="Kronenwerth M."/>
            <person name="Shi Y.M."/>
            <person name="Simonyi S."/>
            <person name="Grun P."/>
            <person name="Shapiro-Ilan D."/>
            <person name="Pidot S.J."/>
            <person name="Stinear T.P."/>
            <person name="Ebersberger I."/>
            <person name="Bode H.B."/>
        </authorList>
    </citation>
    <scope>NUCLEOTIDE SEQUENCE [LARGE SCALE GENOMIC DNA]</scope>
    <source>
        <strain evidence="1 4">DSM 17908</strain>
    </source>
</reference>
<evidence type="ECO:0000313" key="2">
    <source>
        <dbReference type="EMBL" id="SFJ89215.1"/>
    </source>
</evidence>
<dbReference type="EMBL" id="NITY01000020">
    <property type="protein sequence ID" value="PHM37594.1"/>
    <property type="molecule type" value="Genomic_DNA"/>
</dbReference>